<dbReference type="InterPro" id="IPR018117">
    <property type="entry name" value="C5_DNA_meth_AS"/>
</dbReference>
<evidence type="ECO:0000256" key="3">
    <source>
        <dbReference type="ARBA" id="ARBA00022691"/>
    </source>
</evidence>
<comment type="similarity">
    <text evidence="5 6">Belongs to the class I-like SAM-binding methyltransferase superfamily. C5-methyltransferase family.</text>
</comment>
<dbReference type="PRINTS" id="PR00105">
    <property type="entry name" value="C5METTRFRASE"/>
</dbReference>
<comment type="caution">
    <text evidence="9">The sequence shown here is derived from an EMBL/GenBank/DDBJ whole genome shotgun (WGS) entry which is preliminary data.</text>
</comment>
<accession>A0ABV5M2W3</accession>
<keyword evidence="1 5" id="KW-0489">Methyltransferase</keyword>
<dbReference type="PROSITE" id="PS00094">
    <property type="entry name" value="C5_MTASE_1"/>
    <property type="match status" value="1"/>
</dbReference>
<dbReference type="PROSITE" id="PS51679">
    <property type="entry name" value="SAM_MT_C5"/>
    <property type="match status" value="1"/>
</dbReference>
<dbReference type="SUPFAM" id="SSF53335">
    <property type="entry name" value="S-adenosyl-L-methionine-dependent methyltransferases"/>
    <property type="match status" value="1"/>
</dbReference>
<evidence type="ECO:0000256" key="2">
    <source>
        <dbReference type="ARBA" id="ARBA00022679"/>
    </source>
</evidence>
<evidence type="ECO:0000256" key="6">
    <source>
        <dbReference type="RuleBase" id="RU000416"/>
    </source>
</evidence>
<dbReference type="PANTHER" id="PTHR10629:SF52">
    <property type="entry name" value="DNA (CYTOSINE-5)-METHYLTRANSFERASE 1"/>
    <property type="match status" value="1"/>
</dbReference>
<evidence type="ECO:0000256" key="8">
    <source>
        <dbReference type="SAM" id="MobiDB-lite"/>
    </source>
</evidence>
<name>A0ABV5M2W3_9ACTN</name>
<sequence length="207" mass="22126">MSAYPTGAASGHNRTARVPGAAGEYHGGPRIGSLCTGYGGLDLAVEWVLGGQLAWYAETDPHARTVLTARWPDVANLGDIRTVDWATVEPVEILTAGFPCQDISNAGKRAGITGEHSSVWTAVADAVRHLRPPLVFVENVAALLRRGFDVVQADLAEIGYDTRWQCLRASDIGAAHRRDRLFLLAADQHRLRPGAGKGADVADALRP</sequence>
<evidence type="ECO:0000313" key="9">
    <source>
        <dbReference type="EMBL" id="MFB9443088.1"/>
    </source>
</evidence>
<keyword evidence="2 5" id="KW-0808">Transferase</keyword>
<protein>
    <recommendedName>
        <fullName evidence="7">Cytosine-specific methyltransferase</fullName>
        <ecNumber evidence="7">2.1.1.37</ecNumber>
    </recommendedName>
</protein>
<keyword evidence="10" id="KW-1185">Reference proteome</keyword>
<dbReference type="PANTHER" id="PTHR10629">
    <property type="entry name" value="CYTOSINE-SPECIFIC METHYLTRANSFERASE"/>
    <property type="match status" value="1"/>
</dbReference>
<dbReference type="InterPro" id="IPR001525">
    <property type="entry name" value="C5_MeTfrase"/>
</dbReference>
<feature type="region of interest" description="Disordered" evidence="8">
    <location>
        <begin position="1"/>
        <end position="21"/>
    </location>
</feature>
<evidence type="ECO:0000256" key="4">
    <source>
        <dbReference type="ARBA" id="ARBA00022747"/>
    </source>
</evidence>
<comment type="catalytic activity">
    <reaction evidence="7">
        <text>a 2'-deoxycytidine in DNA + S-adenosyl-L-methionine = a 5-methyl-2'-deoxycytidine in DNA + S-adenosyl-L-homocysteine + H(+)</text>
        <dbReference type="Rhea" id="RHEA:13681"/>
        <dbReference type="Rhea" id="RHEA-COMP:11369"/>
        <dbReference type="Rhea" id="RHEA-COMP:11370"/>
        <dbReference type="ChEBI" id="CHEBI:15378"/>
        <dbReference type="ChEBI" id="CHEBI:57856"/>
        <dbReference type="ChEBI" id="CHEBI:59789"/>
        <dbReference type="ChEBI" id="CHEBI:85452"/>
        <dbReference type="ChEBI" id="CHEBI:85454"/>
        <dbReference type="EC" id="2.1.1.37"/>
    </reaction>
</comment>
<dbReference type="GO" id="GO:0032259">
    <property type="term" value="P:methylation"/>
    <property type="evidence" value="ECO:0007669"/>
    <property type="project" value="UniProtKB-KW"/>
</dbReference>
<proteinExistence type="inferred from homology"/>
<dbReference type="Pfam" id="PF00145">
    <property type="entry name" value="DNA_methylase"/>
    <property type="match status" value="1"/>
</dbReference>
<dbReference type="NCBIfam" id="TIGR00675">
    <property type="entry name" value="dcm"/>
    <property type="match status" value="1"/>
</dbReference>
<evidence type="ECO:0000256" key="7">
    <source>
        <dbReference type="RuleBase" id="RU000417"/>
    </source>
</evidence>
<evidence type="ECO:0000313" key="10">
    <source>
        <dbReference type="Proteomes" id="UP001589608"/>
    </source>
</evidence>
<dbReference type="EMBL" id="JBHMCA010000019">
    <property type="protein sequence ID" value="MFB9443088.1"/>
    <property type="molecule type" value="Genomic_DNA"/>
</dbReference>
<dbReference type="InterPro" id="IPR050390">
    <property type="entry name" value="C5-Methyltransferase"/>
</dbReference>
<gene>
    <name evidence="9" type="ORF">ACFFTR_08330</name>
</gene>
<keyword evidence="3 5" id="KW-0949">S-adenosyl-L-methionine</keyword>
<dbReference type="GO" id="GO:0003886">
    <property type="term" value="F:DNA (cytosine-5-)-methyltransferase activity"/>
    <property type="evidence" value="ECO:0007669"/>
    <property type="project" value="UniProtKB-EC"/>
</dbReference>
<organism evidence="9 10">
    <name type="scientific">Dactylosporangium vinaceum</name>
    <dbReference type="NCBI Taxonomy" id="53362"/>
    <lineage>
        <taxon>Bacteria</taxon>
        <taxon>Bacillati</taxon>
        <taxon>Actinomycetota</taxon>
        <taxon>Actinomycetes</taxon>
        <taxon>Micromonosporales</taxon>
        <taxon>Micromonosporaceae</taxon>
        <taxon>Dactylosporangium</taxon>
    </lineage>
</organism>
<keyword evidence="4" id="KW-0680">Restriction system</keyword>
<dbReference type="InterPro" id="IPR029063">
    <property type="entry name" value="SAM-dependent_MTases_sf"/>
</dbReference>
<feature type="active site" evidence="5">
    <location>
        <position position="100"/>
    </location>
</feature>
<dbReference type="RefSeq" id="WP_223099563.1">
    <property type="nucleotide sequence ID" value="NZ_CP061913.1"/>
</dbReference>
<evidence type="ECO:0000256" key="5">
    <source>
        <dbReference type="PROSITE-ProRule" id="PRU01016"/>
    </source>
</evidence>
<reference evidence="9 10" key="1">
    <citation type="submission" date="2024-09" db="EMBL/GenBank/DDBJ databases">
        <authorList>
            <person name="Sun Q."/>
            <person name="Mori K."/>
        </authorList>
    </citation>
    <scope>NUCLEOTIDE SEQUENCE [LARGE SCALE GENOMIC DNA]</scope>
    <source>
        <strain evidence="9 10">JCM 3307</strain>
    </source>
</reference>
<dbReference type="Gene3D" id="3.40.50.150">
    <property type="entry name" value="Vaccinia Virus protein VP39"/>
    <property type="match status" value="1"/>
</dbReference>
<dbReference type="EC" id="2.1.1.37" evidence="7"/>
<dbReference type="Proteomes" id="UP001589608">
    <property type="component" value="Unassembled WGS sequence"/>
</dbReference>
<evidence type="ECO:0000256" key="1">
    <source>
        <dbReference type="ARBA" id="ARBA00022603"/>
    </source>
</evidence>